<dbReference type="InterPro" id="IPR000095">
    <property type="entry name" value="CRIB_dom"/>
</dbReference>
<accession>A0AAD5BVM1</accession>
<dbReference type="PROSITE" id="PS50108">
    <property type="entry name" value="CRIB"/>
    <property type="match status" value="1"/>
</dbReference>
<feature type="compositionally biased region" description="Basic residues" evidence="1">
    <location>
        <begin position="143"/>
        <end position="152"/>
    </location>
</feature>
<name>A0AAD5BVM1_AMBAR</name>
<protein>
    <recommendedName>
        <fullName evidence="2">CRIB domain-containing protein</fullName>
    </recommendedName>
</protein>
<feature type="region of interest" description="Disordered" evidence="1">
    <location>
        <begin position="63"/>
        <end position="206"/>
    </location>
</feature>
<proteinExistence type="predicted"/>
<evidence type="ECO:0000256" key="1">
    <source>
        <dbReference type="SAM" id="MobiDB-lite"/>
    </source>
</evidence>
<dbReference type="PANTHER" id="PTHR46325">
    <property type="entry name" value="CRIB DOMAIN-CONTAINING PROTEIN RIC8"/>
    <property type="match status" value="1"/>
</dbReference>
<dbReference type="EMBL" id="JAMZMK010010777">
    <property type="protein sequence ID" value="KAI7730457.1"/>
    <property type="molecule type" value="Genomic_DNA"/>
</dbReference>
<feature type="compositionally biased region" description="Basic and acidic residues" evidence="1">
    <location>
        <begin position="81"/>
        <end position="97"/>
    </location>
</feature>
<organism evidence="3 4">
    <name type="scientific">Ambrosia artemisiifolia</name>
    <name type="common">Common ragweed</name>
    <dbReference type="NCBI Taxonomy" id="4212"/>
    <lineage>
        <taxon>Eukaryota</taxon>
        <taxon>Viridiplantae</taxon>
        <taxon>Streptophyta</taxon>
        <taxon>Embryophyta</taxon>
        <taxon>Tracheophyta</taxon>
        <taxon>Spermatophyta</taxon>
        <taxon>Magnoliopsida</taxon>
        <taxon>eudicotyledons</taxon>
        <taxon>Gunneridae</taxon>
        <taxon>Pentapetalae</taxon>
        <taxon>asterids</taxon>
        <taxon>campanulids</taxon>
        <taxon>Asterales</taxon>
        <taxon>Asteraceae</taxon>
        <taxon>Asteroideae</taxon>
        <taxon>Heliantheae alliance</taxon>
        <taxon>Heliantheae</taxon>
        <taxon>Ambrosia</taxon>
    </lineage>
</organism>
<dbReference type="Pfam" id="PF00786">
    <property type="entry name" value="PBD"/>
    <property type="match status" value="1"/>
</dbReference>
<comment type="caution">
    <text evidence="3">The sequence shown here is derived from an EMBL/GenBank/DDBJ whole genome shotgun (WGS) entry which is preliminary data.</text>
</comment>
<dbReference type="Proteomes" id="UP001206925">
    <property type="component" value="Unassembled WGS sequence"/>
</dbReference>
<evidence type="ECO:0000259" key="2">
    <source>
        <dbReference type="PROSITE" id="PS50108"/>
    </source>
</evidence>
<feature type="compositionally biased region" description="Basic and acidic residues" evidence="1">
    <location>
        <begin position="195"/>
        <end position="206"/>
    </location>
</feature>
<feature type="compositionally biased region" description="Polar residues" evidence="1">
    <location>
        <begin position="124"/>
        <end position="142"/>
    </location>
</feature>
<dbReference type="AlphaFoldDB" id="A0AAD5BVM1"/>
<feature type="domain" description="CRIB" evidence="2">
    <location>
        <begin position="30"/>
        <end position="43"/>
    </location>
</feature>
<gene>
    <name evidence="3" type="ORF">M8C21_000927</name>
</gene>
<reference evidence="3" key="1">
    <citation type="submission" date="2022-06" db="EMBL/GenBank/DDBJ databases">
        <title>Uncovering the hologenomic basis of an extraordinary plant invasion.</title>
        <authorList>
            <person name="Bieker V.C."/>
            <person name="Martin M.D."/>
            <person name="Gilbert T."/>
            <person name="Hodgins K."/>
            <person name="Battlay P."/>
            <person name="Petersen B."/>
            <person name="Wilson J."/>
        </authorList>
    </citation>
    <scope>NUCLEOTIDE SEQUENCE</scope>
    <source>
        <strain evidence="3">AA19_3_7</strain>
        <tissue evidence="3">Leaf</tissue>
    </source>
</reference>
<evidence type="ECO:0000313" key="4">
    <source>
        <dbReference type="Proteomes" id="UP001206925"/>
    </source>
</evidence>
<dbReference type="PANTHER" id="PTHR46325:SF48">
    <property type="entry name" value="CRIB DOMAIN-CONTAINING PROTEIN"/>
    <property type="match status" value="1"/>
</dbReference>
<evidence type="ECO:0000313" key="3">
    <source>
        <dbReference type="EMBL" id="KAI7730457.1"/>
    </source>
</evidence>
<sequence length="206" mass="23036">MSTKVKGLIRGIKNISSHIFDDEKKQDIQIGQPTDVKHVAHVGGDGPAVESTSWMWGFDASKERPLDKTGSMVETPAVKWVSEDSTHRKTRKDDSCHRSSRSVETSRELSLIPSSSKNHHRSMDNNIASETLSKDSSSSQSHNTRRHHRGSRRSQDQNAGDGSKIDAPKRSSRRIRKSKDDSLRDGPTQSFTKSTTDDLELRSNDQ</sequence>
<keyword evidence="4" id="KW-1185">Reference proteome</keyword>